<dbReference type="EMBL" id="JAUDFV010000156">
    <property type="protein sequence ID" value="KAL2714364.1"/>
    <property type="molecule type" value="Genomic_DNA"/>
</dbReference>
<evidence type="ECO:0000313" key="1">
    <source>
        <dbReference type="EMBL" id="KAL2714364.1"/>
    </source>
</evidence>
<comment type="caution">
    <text evidence="1">The sequence shown here is derived from an EMBL/GenBank/DDBJ whole genome shotgun (WGS) entry which is preliminary data.</text>
</comment>
<protein>
    <submittedName>
        <fullName evidence="1">PiggyBac transposable element-derived protein 4-like</fullName>
    </submittedName>
</protein>
<organism evidence="1 2">
    <name type="scientific">Vespula squamosa</name>
    <name type="common">Southern yellow jacket</name>
    <name type="synonym">Wasp</name>
    <dbReference type="NCBI Taxonomy" id="30214"/>
    <lineage>
        <taxon>Eukaryota</taxon>
        <taxon>Metazoa</taxon>
        <taxon>Ecdysozoa</taxon>
        <taxon>Arthropoda</taxon>
        <taxon>Hexapoda</taxon>
        <taxon>Insecta</taxon>
        <taxon>Pterygota</taxon>
        <taxon>Neoptera</taxon>
        <taxon>Endopterygota</taxon>
        <taxon>Hymenoptera</taxon>
        <taxon>Apocrita</taxon>
        <taxon>Aculeata</taxon>
        <taxon>Vespoidea</taxon>
        <taxon>Vespidae</taxon>
        <taxon>Vespinae</taxon>
        <taxon>Vespula</taxon>
    </lineage>
</organism>
<dbReference type="Proteomes" id="UP001607302">
    <property type="component" value="Unassembled WGS sequence"/>
</dbReference>
<sequence length="66" mass="7616">MQLDAHNCWANLTAINAWILHKECTGSKICRKKFIFCLAEELDGKYKEDICQKSDALFLLPLMLEV</sequence>
<proteinExistence type="predicted"/>
<accession>A0ABD2A165</accession>
<evidence type="ECO:0000313" key="2">
    <source>
        <dbReference type="Proteomes" id="UP001607302"/>
    </source>
</evidence>
<keyword evidence="2" id="KW-1185">Reference proteome</keyword>
<dbReference type="AlphaFoldDB" id="A0ABD2A165"/>
<name>A0ABD2A165_VESSQ</name>
<reference evidence="1 2" key="1">
    <citation type="journal article" date="2024" name="Ann. Entomol. Soc. Am.">
        <title>Genomic analyses of the southern and eastern yellowjacket wasps (Hymenoptera: Vespidae) reveal evolutionary signatures of social life.</title>
        <authorList>
            <person name="Catto M.A."/>
            <person name="Caine P.B."/>
            <person name="Orr S.E."/>
            <person name="Hunt B.G."/>
            <person name="Goodisman M.A.D."/>
        </authorList>
    </citation>
    <scope>NUCLEOTIDE SEQUENCE [LARGE SCALE GENOMIC DNA]</scope>
    <source>
        <strain evidence="1">233</strain>
        <tissue evidence="1">Head and thorax</tissue>
    </source>
</reference>
<gene>
    <name evidence="1" type="ORF">V1478_015549</name>
</gene>